<sequence>MSSDLHVVALRSADPAVIEAVREVVALVEQPVAIYAPGASPPAGARLLLDSVAEYGPADPDWVQAGGRTAWVSVGTPAEPGEGRLVCLPADAEELLALVRAASRQRQARVLGVVGARGGAGASCLAAALASVCADAGLGVALADLDLRGPGIDLLLGIEHAGGLRWADVADQRGAMPHDPLAAALPTWHGVHVLSTDWRGGPRETDGGDVIEALAAGHDVLVLDLPRTRTPWADLCDVVYVVTPCDVMSAAAARSLVSAWQGIDLRLVVRGPAPGGLTAAEIASACELPLALTMREERSLAAAIEHGVAPGEHRRGPLRRGARRVVHELSLVS</sequence>
<evidence type="ECO:0000313" key="4">
    <source>
        <dbReference type="Proteomes" id="UP000199220"/>
    </source>
</evidence>
<dbReference type="PANTHER" id="PTHR43384:SF11">
    <property type="entry name" value="SEPTUM SITE DETERMINING PROTEIN"/>
    <property type="match status" value="1"/>
</dbReference>
<dbReference type="GO" id="GO:0005829">
    <property type="term" value="C:cytosol"/>
    <property type="evidence" value="ECO:0007669"/>
    <property type="project" value="TreeGrafter"/>
</dbReference>
<dbReference type="AlphaFoldDB" id="A0A1H5MQL5"/>
<dbReference type="GO" id="GO:0009898">
    <property type="term" value="C:cytoplasmic side of plasma membrane"/>
    <property type="evidence" value="ECO:0007669"/>
    <property type="project" value="TreeGrafter"/>
</dbReference>
<evidence type="ECO:0000256" key="2">
    <source>
        <dbReference type="ARBA" id="ARBA00022840"/>
    </source>
</evidence>
<dbReference type="GO" id="GO:0016887">
    <property type="term" value="F:ATP hydrolysis activity"/>
    <property type="evidence" value="ECO:0007669"/>
    <property type="project" value="TreeGrafter"/>
</dbReference>
<name>A0A1H5MQL5_9MICO</name>
<dbReference type="InterPro" id="IPR033756">
    <property type="entry name" value="YlxH/NBP35"/>
</dbReference>
<reference evidence="4" key="1">
    <citation type="submission" date="2016-10" db="EMBL/GenBank/DDBJ databases">
        <authorList>
            <person name="Varghese N."/>
            <person name="Submissions S."/>
        </authorList>
    </citation>
    <scope>NUCLEOTIDE SEQUENCE [LARGE SCALE GENOMIC DNA]</scope>
    <source>
        <strain evidence="4">DSM 21368</strain>
    </source>
</reference>
<dbReference type="SUPFAM" id="SSF52540">
    <property type="entry name" value="P-loop containing nucleoside triphosphate hydrolases"/>
    <property type="match status" value="1"/>
</dbReference>
<evidence type="ECO:0000256" key="1">
    <source>
        <dbReference type="ARBA" id="ARBA00022741"/>
    </source>
</evidence>
<gene>
    <name evidence="3" type="ORF">SAMN04488554_3528</name>
</gene>
<keyword evidence="3" id="KW-0347">Helicase</keyword>
<keyword evidence="4" id="KW-1185">Reference proteome</keyword>
<dbReference type="Proteomes" id="UP000199220">
    <property type="component" value="Unassembled WGS sequence"/>
</dbReference>
<proteinExistence type="predicted"/>
<dbReference type="NCBIfam" id="TIGR03815">
    <property type="entry name" value="CpaE_hom_Actino"/>
    <property type="match status" value="1"/>
</dbReference>
<dbReference type="Pfam" id="PF10609">
    <property type="entry name" value="ParA"/>
    <property type="match status" value="1"/>
</dbReference>
<dbReference type="GO" id="GO:0051782">
    <property type="term" value="P:negative regulation of cell division"/>
    <property type="evidence" value="ECO:0007669"/>
    <property type="project" value="TreeGrafter"/>
</dbReference>
<dbReference type="InterPro" id="IPR050625">
    <property type="entry name" value="ParA/MinD_ATPase"/>
</dbReference>
<dbReference type="InterPro" id="IPR022521">
    <property type="entry name" value="Rv3660c"/>
</dbReference>
<keyword evidence="3" id="KW-0378">Hydrolase</keyword>
<dbReference type="InterPro" id="IPR027417">
    <property type="entry name" value="P-loop_NTPase"/>
</dbReference>
<keyword evidence="1" id="KW-0547">Nucleotide-binding</keyword>
<organism evidence="3 4">
    <name type="scientific">Ruania alba</name>
    <dbReference type="NCBI Taxonomy" id="648782"/>
    <lineage>
        <taxon>Bacteria</taxon>
        <taxon>Bacillati</taxon>
        <taxon>Actinomycetota</taxon>
        <taxon>Actinomycetes</taxon>
        <taxon>Micrococcales</taxon>
        <taxon>Ruaniaceae</taxon>
        <taxon>Ruania</taxon>
    </lineage>
</organism>
<dbReference type="GO" id="GO:0005524">
    <property type="term" value="F:ATP binding"/>
    <property type="evidence" value="ECO:0007669"/>
    <property type="project" value="UniProtKB-KW"/>
</dbReference>
<dbReference type="EMBL" id="FNTX01000002">
    <property type="protein sequence ID" value="SEE91037.1"/>
    <property type="molecule type" value="Genomic_DNA"/>
</dbReference>
<protein>
    <submittedName>
        <fullName evidence="3">Helicase/secretion neighborhood CpaE-like protein</fullName>
    </submittedName>
</protein>
<dbReference type="RefSeq" id="WP_089774302.1">
    <property type="nucleotide sequence ID" value="NZ_FNTX01000002.1"/>
</dbReference>
<evidence type="ECO:0000313" key="3">
    <source>
        <dbReference type="EMBL" id="SEE91037.1"/>
    </source>
</evidence>
<dbReference type="PANTHER" id="PTHR43384">
    <property type="entry name" value="SEPTUM SITE-DETERMINING PROTEIN MIND HOMOLOG, CHLOROPLASTIC-RELATED"/>
    <property type="match status" value="1"/>
</dbReference>
<dbReference type="STRING" id="648782.SAMN04488554_3528"/>
<dbReference type="Gene3D" id="3.40.50.300">
    <property type="entry name" value="P-loop containing nucleotide triphosphate hydrolases"/>
    <property type="match status" value="1"/>
</dbReference>
<accession>A0A1H5MQL5</accession>
<dbReference type="OrthoDB" id="3252838at2"/>
<dbReference type="GO" id="GO:0004386">
    <property type="term" value="F:helicase activity"/>
    <property type="evidence" value="ECO:0007669"/>
    <property type="project" value="UniProtKB-KW"/>
</dbReference>
<keyword evidence="2" id="KW-0067">ATP-binding</keyword>